<protein>
    <submittedName>
        <fullName evidence="2">Uncharacterized protein</fullName>
    </submittedName>
</protein>
<dbReference type="EMBL" id="CAJNOC010000592">
    <property type="protein sequence ID" value="CAF0780645.1"/>
    <property type="molecule type" value="Genomic_DNA"/>
</dbReference>
<evidence type="ECO:0000256" key="1">
    <source>
        <dbReference type="SAM" id="Coils"/>
    </source>
</evidence>
<dbReference type="Proteomes" id="UP000663879">
    <property type="component" value="Unassembled WGS sequence"/>
</dbReference>
<dbReference type="OrthoDB" id="10636489at2759"/>
<reference evidence="2" key="1">
    <citation type="submission" date="2021-02" db="EMBL/GenBank/DDBJ databases">
        <authorList>
            <person name="Nowell W R."/>
        </authorList>
    </citation>
    <scope>NUCLEOTIDE SEQUENCE</scope>
    <source>
        <strain evidence="2">Ploen Becks lab</strain>
    </source>
</reference>
<accession>A0A813RCL7</accession>
<name>A0A813RCL7_9BILA</name>
<sequence length="467" mass="55235">MTQIPKTLYRIFCCYTDKPVLRNFDKVINIADSFKNGFSLDYDPDVKILDHSRKYDLCPWSYQLIGMLSELDGENDVKVNYRVLIGHLSEIKQFYAVFSKEESHRIKKFVSLIEIIQAYECIVSLAFEYFFRNENTMIEINNLLKILGNSLEEYNKKCFTLVDRIGNRGIYKEIDSLILQLNSKFGDYDLLPISDFIKELGAFMCKYVSVQMSDYSIYSKLSENIIETAQVVHEKLVELDPDYDQMLSRRSKNSHLLTITKKIEKNLEKFGSKELVIRKVYLSFEQIYKSLFKVKEDLEDIQNRNKAYEINFKKVNTSFINNLVKDIDGTRVFVEDIETIIFFLIFYFENREEVLFPLSGHLDEISRIMEKYLSFHIVYRITYAANYLSKAKSVVNRIISLFEKNLEELENLIFVMNELKRRYLDLIILDSIENVNRLSFQRPESLREVAQELDDLFVMIIEELKND</sequence>
<organism evidence="2 3">
    <name type="scientific">Brachionus calyciflorus</name>
    <dbReference type="NCBI Taxonomy" id="104777"/>
    <lineage>
        <taxon>Eukaryota</taxon>
        <taxon>Metazoa</taxon>
        <taxon>Spiralia</taxon>
        <taxon>Gnathifera</taxon>
        <taxon>Rotifera</taxon>
        <taxon>Eurotatoria</taxon>
        <taxon>Monogononta</taxon>
        <taxon>Pseudotrocha</taxon>
        <taxon>Ploima</taxon>
        <taxon>Brachionidae</taxon>
        <taxon>Brachionus</taxon>
    </lineage>
</organism>
<evidence type="ECO:0000313" key="3">
    <source>
        <dbReference type="Proteomes" id="UP000663879"/>
    </source>
</evidence>
<gene>
    <name evidence="2" type="ORF">OXX778_LOCUS5442</name>
</gene>
<feature type="coiled-coil region" evidence="1">
    <location>
        <begin position="291"/>
        <end position="318"/>
    </location>
</feature>
<dbReference type="AlphaFoldDB" id="A0A813RCL7"/>
<comment type="caution">
    <text evidence="2">The sequence shown here is derived from an EMBL/GenBank/DDBJ whole genome shotgun (WGS) entry which is preliminary data.</text>
</comment>
<evidence type="ECO:0000313" key="2">
    <source>
        <dbReference type="EMBL" id="CAF0780645.1"/>
    </source>
</evidence>
<proteinExistence type="predicted"/>
<keyword evidence="1" id="KW-0175">Coiled coil</keyword>
<keyword evidence="3" id="KW-1185">Reference proteome</keyword>